<dbReference type="OrthoDB" id="4774157at2"/>
<evidence type="ECO:0000256" key="7">
    <source>
        <dbReference type="ARBA" id="ARBA00023235"/>
    </source>
</evidence>
<dbReference type="EMBL" id="CP011546">
    <property type="protein sequence ID" value="AKK10052.1"/>
    <property type="molecule type" value="Genomic_DNA"/>
</dbReference>
<feature type="transmembrane region" description="Helical" evidence="8">
    <location>
        <begin position="81"/>
        <end position="101"/>
    </location>
</feature>
<evidence type="ECO:0000313" key="9">
    <source>
        <dbReference type="EMBL" id="AKK10052.1"/>
    </source>
</evidence>
<proteinExistence type="predicted"/>
<protein>
    <submittedName>
        <fullName evidence="9">Lycopene cyclase domain</fullName>
    </submittedName>
</protein>
<evidence type="ECO:0000256" key="5">
    <source>
        <dbReference type="ARBA" id="ARBA00022989"/>
    </source>
</evidence>
<evidence type="ECO:0000256" key="3">
    <source>
        <dbReference type="ARBA" id="ARBA00022692"/>
    </source>
</evidence>
<keyword evidence="7" id="KW-0413">Isomerase</keyword>
<feature type="transmembrane region" description="Helical" evidence="8">
    <location>
        <begin position="6"/>
        <end position="23"/>
    </location>
</feature>
<dbReference type="NCBIfam" id="TIGR03462">
    <property type="entry name" value="CarR_dom_SF"/>
    <property type="match status" value="1"/>
</dbReference>
<reference evidence="9 10" key="1">
    <citation type="journal article" date="2015" name="Genome Announc.">
        <title>Virulence Factor Genes Detected in the Complete Genome Sequence of Corynebacterium uterequi DSM 45634, Isolated from the Uterus of a Maiden Mare.</title>
        <authorList>
            <person name="Ruckert C."/>
            <person name="Kriete M."/>
            <person name="Jaenicke S."/>
            <person name="Winkler A."/>
            <person name="Tauch A."/>
        </authorList>
    </citation>
    <scope>NUCLEOTIDE SEQUENCE [LARGE SCALE GENOMIC DNA]</scope>
    <source>
        <strain evidence="9 10">DSM 45634</strain>
    </source>
</reference>
<keyword evidence="5 8" id="KW-1133">Transmembrane helix</keyword>
<evidence type="ECO:0000256" key="8">
    <source>
        <dbReference type="SAM" id="Phobius"/>
    </source>
</evidence>
<dbReference type="KEGG" id="cut:CUTER_00100"/>
<evidence type="ECO:0000256" key="6">
    <source>
        <dbReference type="ARBA" id="ARBA00023136"/>
    </source>
</evidence>
<keyword evidence="10" id="KW-1185">Reference proteome</keyword>
<dbReference type="STRING" id="1072256.CUTER_00100"/>
<reference evidence="10" key="2">
    <citation type="submission" date="2015-05" db="EMBL/GenBank/DDBJ databases">
        <title>Complete genome sequence of Corynebacterium uterequi DSM 45634, isolated from the uterus of a maiden mare.</title>
        <authorList>
            <person name="Ruckert C."/>
            <person name="Albersmeier A."/>
            <person name="Winkler A."/>
            <person name="Tauch A."/>
        </authorList>
    </citation>
    <scope>NUCLEOTIDE SEQUENCE [LARGE SCALE GENOMIC DNA]</scope>
    <source>
        <strain evidence="10">DSM 45634</strain>
    </source>
</reference>
<keyword evidence="3 8" id="KW-0812">Transmembrane</keyword>
<dbReference type="PATRIC" id="fig|1072256.5.peg.20"/>
<dbReference type="RefSeq" id="WP_047258717.1">
    <property type="nucleotide sequence ID" value="NZ_CP011546.1"/>
</dbReference>
<dbReference type="GO" id="GO:0016117">
    <property type="term" value="P:carotenoid biosynthetic process"/>
    <property type="evidence" value="ECO:0007669"/>
    <property type="project" value="UniProtKB-KW"/>
</dbReference>
<dbReference type="GO" id="GO:0016020">
    <property type="term" value="C:membrane"/>
    <property type="evidence" value="ECO:0007669"/>
    <property type="project" value="UniProtKB-SubCell"/>
</dbReference>
<evidence type="ECO:0000256" key="4">
    <source>
        <dbReference type="ARBA" id="ARBA00022746"/>
    </source>
</evidence>
<comment type="subcellular location">
    <subcellularLocation>
        <location evidence="1">Membrane</location>
        <topology evidence="1">Multi-pass membrane protein</topology>
    </subcellularLocation>
</comment>
<dbReference type="GO" id="GO:0016872">
    <property type="term" value="F:intramolecular lyase activity"/>
    <property type="evidence" value="ECO:0007669"/>
    <property type="project" value="InterPro"/>
</dbReference>
<feature type="transmembrane region" description="Helical" evidence="8">
    <location>
        <begin position="35"/>
        <end position="61"/>
    </location>
</feature>
<comment type="pathway">
    <text evidence="2">Carotenoid biosynthesis.</text>
</comment>
<gene>
    <name evidence="9" type="ORF">CUTER_00100</name>
</gene>
<sequence>MGSLYLLILLVTLGCMVACDARWKLAFFLDARRAGLLSAVVVALLLAWDVAGIATGTFARGDASYMTGILLAPEMPVEEPVFLFFLSYLLLNLTSAARRLMTR</sequence>
<dbReference type="Proteomes" id="UP000035548">
    <property type="component" value="Chromosome"/>
</dbReference>
<dbReference type="AlphaFoldDB" id="A0A0G3HFV6"/>
<accession>A0A0G3HFV6</accession>
<evidence type="ECO:0000313" key="10">
    <source>
        <dbReference type="Proteomes" id="UP000035548"/>
    </source>
</evidence>
<dbReference type="InterPro" id="IPR017825">
    <property type="entry name" value="Lycopene_cyclase_dom"/>
</dbReference>
<keyword evidence="6 8" id="KW-0472">Membrane</keyword>
<evidence type="ECO:0000256" key="2">
    <source>
        <dbReference type="ARBA" id="ARBA00004829"/>
    </source>
</evidence>
<evidence type="ECO:0000256" key="1">
    <source>
        <dbReference type="ARBA" id="ARBA00004141"/>
    </source>
</evidence>
<dbReference type="GO" id="GO:0045436">
    <property type="term" value="F:lycopene beta cyclase activity"/>
    <property type="evidence" value="ECO:0007669"/>
    <property type="project" value="UniProtKB-ARBA"/>
</dbReference>
<name>A0A0G3HFV6_9CORY</name>
<organism evidence="9 10">
    <name type="scientific">Corynebacterium uterequi</name>
    <dbReference type="NCBI Taxonomy" id="1072256"/>
    <lineage>
        <taxon>Bacteria</taxon>
        <taxon>Bacillati</taxon>
        <taxon>Actinomycetota</taxon>
        <taxon>Actinomycetes</taxon>
        <taxon>Mycobacteriales</taxon>
        <taxon>Corynebacteriaceae</taxon>
        <taxon>Corynebacterium</taxon>
    </lineage>
</organism>
<keyword evidence="4" id="KW-0125">Carotenoid biosynthesis</keyword>